<feature type="compositionally biased region" description="Low complexity" evidence="2">
    <location>
        <begin position="362"/>
        <end position="375"/>
    </location>
</feature>
<gene>
    <name evidence="3" type="primary">Necator_chrIV.g16456</name>
    <name evidence="3" type="ORF">RB195_003159</name>
</gene>
<keyword evidence="4" id="KW-1185">Reference proteome</keyword>
<proteinExistence type="predicted"/>
<evidence type="ECO:0000256" key="2">
    <source>
        <dbReference type="SAM" id="MobiDB-lite"/>
    </source>
</evidence>
<keyword evidence="1" id="KW-0175">Coiled coil</keyword>
<evidence type="ECO:0000313" key="4">
    <source>
        <dbReference type="Proteomes" id="UP001303046"/>
    </source>
</evidence>
<dbReference type="Proteomes" id="UP001303046">
    <property type="component" value="Unassembled WGS sequence"/>
</dbReference>
<feature type="region of interest" description="Disordered" evidence="2">
    <location>
        <begin position="358"/>
        <end position="382"/>
    </location>
</feature>
<name>A0ABR1DMW5_NECAM</name>
<feature type="compositionally biased region" description="Basic and acidic residues" evidence="2">
    <location>
        <begin position="623"/>
        <end position="633"/>
    </location>
</feature>
<comment type="caution">
    <text evidence="3">The sequence shown here is derived from an EMBL/GenBank/DDBJ whole genome shotgun (WGS) entry which is preliminary data.</text>
</comment>
<sequence length="1451" mass="162065">MTELSVGEEASPYYGIQPYPFIDGVTHHSLGLCYHIATLNEACERSRREICVEKKKVRLQSSCTNHETDHTIPETVISLSNSSGLDDGDEFFDDKNMLDITDSSEAVPAIRKHPARIASISPLTSTTSWESSTDEEYSNESSSMFNLSNELQEMGNYVEEEAEEWKKKQETAEKVTAGPKFLDLDEMKSFVDITQTAPRSYGPSTTSEEISTSREEVTTQITRHTPSIFPSPFSTTPNETEYFDEATPQETDPTQTSSILLSPTSTTLHGTSAERAHTHTVIYSNVTETPDPHATVAIPSEKDLDSTILSNTTEINPSFSIENTTDTPLKIRYFVRITRAPLVNSKRRILLANSQFIETTPPGTSSSLEHSTSPSGEEDTTVPEPIYSLEDYAGQAEVNSEEQEHTLNIPTMKVFKPVTLSSDFTSSTTSNTMANVETVTTTTSMADNLTTSTNPPPNASAGNELFSITEPKITIKRSNGSHAASIAETSSPLKFDVTQSNPQILFHDSLDDFGDVITQSQTSELTDTKYPFQEHTTTESVTTITSDRIFPEFLNDNITSEDLFSQQKPESQELSHSLEVNSVQESTVEQQFTPLTSRSNKISRGTLETQTVQGVVVSRVSSKHAERPEEIHVSSRRNVGKSARQQQSSIELLIPIIPSVLPIRLKELPENPQLIQEDVEFNISSELPDQYLERTTTKTRSSARPQHMLFTSHSVHRALPSVASILTKNLESPHSSLEMKDVSERTPQLLSKKITFDAQKLAKPAAELPVQEAPGANQFMEEMEIPKQTAPPEEQIDSTSLTGENITLDDDSSTMISAESEVFEHSEQTPAFSTTSLPLEQLHDLNKVESLKPVQPMVPTKKQKIKPASAPARGKPELGFWWTSKPTFVEKSTMPSSTKPPRGWKVQRFRSNRKIIKQPSSNVHASPVIREKGVLRLPIAPLATAAAIGQLTYTTAVPSQFKHTSRRPFHLKESNTKRTTLLLVPETHLEKLQSELEILSSLVPSAVETMRLRTPIDRPQFGNPKRILHRRSTHKILSLPMGKNNRIATKMKRLATRRWTSHKIAAPAKASSSMEDRNLKKVVGETVKVNGQQKLDEDVDMMISPPKKKRQPKEGPSIVPFAPHSATTRALDLVLKPDTMATVSTNEPAARIKEKVMRSDMDELEQALREIAEQTDKTQSVSFFGDYRENVPSVDGETALIKPQKRPKVTQKRTRMVTTRGKGAKRNINSTLQIIPPPPPLDSDLLRISPMQPSAMKKLIDAIKHDNARLPASKQLCVTFECDFEKADLCGFESSLIARKRRRTKRAQQDAYFTMKRWNSWLGKHYDTNRRVDRAPVFSSTNQRFAGTLLNGQEMAEMSLKVITMEPLTVGFNYWEATPNMQMRACCDDNCPVTTNFGVHMGDRSWRQLFLQCPANTHTITFECMNFGNRRGACGIDNFSIQSQSCRQRAM</sequence>
<feature type="compositionally biased region" description="Low complexity" evidence="2">
    <location>
        <begin position="122"/>
        <end position="131"/>
    </location>
</feature>
<organism evidence="3 4">
    <name type="scientific">Necator americanus</name>
    <name type="common">Human hookworm</name>
    <dbReference type="NCBI Taxonomy" id="51031"/>
    <lineage>
        <taxon>Eukaryota</taxon>
        <taxon>Metazoa</taxon>
        <taxon>Ecdysozoa</taxon>
        <taxon>Nematoda</taxon>
        <taxon>Chromadorea</taxon>
        <taxon>Rhabditida</taxon>
        <taxon>Rhabditina</taxon>
        <taxon>Rhabditomorpha</taxon>
        <taxon>Strongyloidea</taxon>
        <taxon>Ancylostomatidae</taxon>
        <taxon>Bunostominae</taxon>
        <taxon>Necator</taxon>
    </lineage>
</organism>
<feature type="coiled-coil region" evidence="1">
    <location>
        <begin position="1154"/>
        <end position="1181"/>
    </location>
</feature>
<feature type="region of interest" description="Disordered" evidence="2">
    <location>
        <begin position="122"/>
        <end position="141"/>
    </location>
</feature>
<dbReference type="EMBL" id="JAVFWL010000004">
    <property type="protein sequence ID" value="KAK6751578.1"/>
    <property type="molecule type" value="Genomic_DNA"/>
</dbReference>
<reference evidence="3 4" key="1">
    <citation type="submission" date="2023-08" db="EMBL/GenBank/DDBJ databases">
        <title>A Necator americanus chromosomal reference genome.</title>
        <authorList>
            <person name="Ilik V."/>
            <person name="Petrzelkova K.J."/>
            <person name="Pardy F."/>
            <person name="Fuh T."/>
            <person name="Niatou-Singa F.S."/>
            <person name="Gouil Q."/>
            <person name="Baker L."/>
            <person name="Ritchie M.E."/>
            <person name="Jex A.R."/>
            <person name="Gazzola D."/>
            <person name="Li H."/>
            <person name="Toshio Fujiwara R."/>
            <person name="Zhan B."/>
            <person name="Aroian R.V."/>
            <person name="Pafco B."/>
            <person name="Schwarz E.M."/>
        </authorList>
    </citation>
    <scope>NUCLEOTIDE SEQUENCE [LARGE SCALE GENOMIC DNA]</scope>
    <source>
        <strain evidence="3 4">Aroian</strain>
        <tissue evidence="3">Whole animal</tissue>
    </source>
</reference>
<evidence type="ECO:0000256" key="1">
    <source>
        <dbReference type="SAM" id="Coils"/>
    </source>
</evidence>
<evidence type="ECO:0000313" key="3">
    <source>
        <dbReference type="EMBL" id="KAK6751578.1"/>
    </source>
</evidence>
<protein>
    <submittedName>
        <fullName evidence="3">Uncharacterized protein</fullName>
    </submittedName>
</protein>
<accession>A0ABR1DMW5</accession>
<feature type="region of interest" description="Disordered" evidence="2">
    <location>
        <begin position="621"/>
        <end position="642"/>
    </location>
</feature>